<evidence type="ECO:0000256" key="2">
    <source>
        <dbReference type="SAM" id="MobiDB-lite"/>
    </source>
</evidence>
<dbReference type="SUPFAM" id="SSF88713">
    <property type="entry name" value="Glycoside hydrolase/deacetylase"/>
    <property type="match status" value="1"/>
</dbReference>
<evidence type="ECO:0000256" key="3">
    <source>
        <dbReference type="SAM" id="SignalP"/>
    </source>
</evidence>
<keyword evidence="3" id="KW-0732">Signal</keyword>
<dbReference type="PANTHER" id="PTHR10587">
    <property type="entry name" value="GLYCOSYL TRANSFERASE-RELATED"/>
    <property type="match status" value="1"/>
</dbReference>
<evidence type="ECO:0000256" key="1">
    <source>
        <dbReference type="SAM" id="Coils"/>
    </source>
</evidence>
<dbReference type="Gene3D" id="2.160.10.20">
    <property type="entry name" value="Insect antifreeze protein"/>
    <property type="match status" value="1"/>
</dbReference>
<feature type="signal peptide" evidence="3">
    <location>
        <begin position="1"/>
        <end position="22"/>
    </location>
</feature>
<sequence>MTAIVLCGLLALQMILISGCTAKRTAVETMLQELNSSLQSVQQQSVDASEASIQASQAEAASIQASQAEAASIQASQAEAASIQASQAEAASIQASQAEAASIQASQAEAASIQASQAEAASIQASQEQAAQGVTSQPPEGHQGPWVGGRTVYLTFDDGPSYLTPQVLDILDRYQIKATFFVTYTDKPEIVPYYSEIVRRGHTIGIHTASHEYEQIYSSMDAFVADFDKIYNYVRDLTGVSCQLYRFPGGSTTGLNLGIREQVKAWLQQRGIIYHDWNVVNGDGATVTADEAYHNVVDNIVQRTHPIVLMHDGVKKETTVEALPRIIETLQSWGFTFAPLDPSVEPIHHGINW</sequence>
<dbReference type="PANTHER" id="PTHR10587:SF125">
    <property type="entry name" value="POLYSACCHARIDE DEACETYLASE YHEN-RELATED"/>
    <property type="match status" value="1"/>
</dbReference>
<dbReference type="GO" id="GO:0016810">
    <property type="term" value="F:hydrolase activity, acting on carbon-nitrogen (but not peptide) bonds"/>
    <property type="evidence" value="ECO:0007669"/>
    <property type="project" value="InterPro"/>
</dbReference>
<protein>
    <submittedName>
        <fullName evidence="5">Polysaccharide deacetylase family protein</fullName>
    </submittedName>
</protein>
<organism evidence="5 6">
    <name type="scientific">Candidatus Fimimorpha faecalis</name>
    <dbReference type="NCBI Taxonomy" id="2840824"/>
    <lineage>
        <taxon>Bacteria</taxon>
        <taxon>Bacillati</taxon>
        <taxon>Bacillota</taxon>
        <taxon>Clostridia</taxon>
        <taxon>Eubacteriales</taxon>
        <taxon>Candidatus Fimimorpha</taxon>
    </lineage>
</organism>
<comment type="caution">
    <text evidence="5">The sequence shown here is derived from an EMBL/GenBank/DDBJ whole genome shotgun (WGS) entry which is preliminary data.</text>
</comment>
<dbReference type="EMBL" id="DVHN01000111">
    <property type="protein sequence ID" value="HIR89021.1"/>
    <property type="molecule type" value="Genomic_DNA"/>
</dbReference>
<name>A0A9D1EFF6_9FIRM</name>
<dbReference type="GO" id="GO:0005975">
    <property type="term" value="P:carbohydrate metabolic process"/>
    <property type="evidence" value="ECO:0007669"/>
    <property type="project" value="InterPro"/>
</dbReference>
<dbReference type="InterPro" id="IPR011330">
    <property type="entry name" value="Glyco_hydro/deAcase_b/a-brl"/>
</dbReference>
<dbReference type="AlphaFoldDB" id="A0A9D1EFF6"/>
<evidence type="ECO:0000313" key="6">
    <source>
        <dbReference type="Proteomes" id="UP000824201"/>
    </source>
</evidence>
<feature type="domain" description="NodB homology" evidence="4">
    <location>
        <begin position="150"/>
        <end position="338"/>
    </location>
</feature>
<dbReference type="Proteomes" id="UP000824201">
    <property type="component" value="Unassembled WGS sequence"/>
</dbReference>
<accession>A0A9D1EFF6</accession>
<reference evidence="5" key="2">
    <citation type="journal article" date="2021" name="PeerJ">
        <title>Extensive microbial diversity within the chicken gut microbiome revealed by metagenomics and culture.</title>
        <authorList>
            <person name="Gilroy R."/>
            <person name="Ravi A."/>
            <person name="Getino M."/>
            <person name="Pursley I."/>
            <person name="Horton D.L."/>
            <person name="Alikhan N.F."/>
            <person name="Baker D."/>
            <person name="Gharbi K."/>
            <person name="Hall N."/>
            <person name="Watson M."/>
            <person name="Adriaenssens E.M."/>
            <person name="Foster-Nyarko E."/>
            <person name="Jarju S."/>
            <person name="Secka A."/>
            <person name="Antonio M."/>
            <person name="Oren A."/>
            <person name="Chaudhuri R.R."/>
            <person name="La Ragione R."/>
            <person name="Hildebrand F."/>
            <person name="Pallen M.J."/>
        </authorList>
    </citation>
    <scope>NUCLEOTIDE SEQUENCE</scope>
    <source>
        <strain evidence="5">ChiW13-3771</strain>
    </source>
</reference>
<dbReference type="CDD" id="cd10944">
    <property type="entry name" value="CE4_SmPgdA_like"/>
    <property type="match status" value="1"/>
</dbReference>
<proteinExistence type="predicted"/>
<keyword evidence="1" id="KW-0175">Coiled coil</keyword>
<evidence type="ECO:0000313" key="5">
    <source>
        <dbReference type="EMBL" id="HIR89021.1"/>
    </source>
</evidence>
<feature type="chain" id="PRO_5038854857" evidence="3">
    <location>
        <begin position="23"/>
        <end position="353"/>
    </location>
</feature>
<feature type="coiled-coil region" evidence="1">
    <location>
        <begin position="24"/>
        <end position="51"/>
    </location>
</feature>
<dbReference type="InterPro" id="IPR002509">
    <property type="entry name" value="NODB_dom"/>
</dbReference>
<evidence type="ECO:0000259" key="4">
    <source>
        <dbReference type="PROSITE" id="PS51677"/>
    </source>
</evidence>
<dbReference type="Pfam" id="PF01522">
    <property type="entry name" value="Polysacc_deac_1"/>
    <property type="match status" value="1"/>
</dbReference>
<dbReference type="Gene3D" id="3.20.20.370">
    <property type="entry name" value="Glycoside hydrolase/deacetylase"/>
    <property type="match status" value="1"/>
</dbReference>
<dbReference type="InterPro" id="IPR050248">
    <property type="entry name" value="Polysacc_deacetylase_ArnD"/>
</dbReference>
<reference evidence="5" key="1">
    <citation type="submission" date="2020-10" db="EMBL/GenBank/DDBJ databases">
        <authorList>
            <person name="Gilroy R."/>
        </authorList>
    </citation>
    <scope>NUCLEOTIDE SEQUENCE</scope>
    <source>
        <strain evidence="5">ChiW13-3771</strain>
    </source>
</reference>
<gene>
    <name evidence="5" type="ORF">IAC96_08740</name>
</gene>
<dbReference type="PROSITE" id="PS51677">
    <property type="entry name" value="NODB"/>
    <property type="match status" value="1"/>
</dbReference>
<feature type="region of interest" description="Disordered" evidence="2">
    <location>
        <begin position="124"/>
        <end position="146"/>
    </location>
</feature>